<organism evidence="1 2">
    <name type="scientific">Dermacentor silvarum</name>
    <name type="common">Tick</name>
    <dbReference type="NCBI Taxonomy" id="543639"/>
    <lineage>
        <taxon>Eukaryota</taxon>
        <taxon>Metazoa</taxon>
        <taxon>Ecdysozoa</taxon>
        <taxon>Arthropoda</taxon>
        <taxon>Chelicerata</taxon>
        <taxon>Arachnida</taxon>
        <taxon>Acari</taxon>
        <taxon>Parasitiformes</taxon>
        <taxon>Ixodida</taxon>
        <taxon>Ixodoidea</taxon>
        <taxon>Ixodidae</taxon>
        <taxon>Rhipicephalinae</taxon>
        <taxon>Dermacentor</taxon>
    </lineage>
</organism>
<reference evidence="1" key="1">
    <citation type="submission" date="2020-05" db="EMBL/GenBank/DDBJ databases">
        <title>Large-scale comparative analyses of tick genomes elucidate their genetic diversity and vector capacities.</title>
        <authorList>
            <person name="Jia N."/>
            <person name="Wang J."/>
            <person name="Shi W."/>
            <person name="Du L."/>
            <person name="Sun Y."/>
            <person name="Zhan W."/>
            <person name="Jiang J."/>
            <person name="Wang Q."/>
            <person name="Zhang B."/>
            <person name="Ji P."/>
            <person name="Sakyi L.B."/>
            <person name="Cui X."/>
            <person name="Yuan T."/>
            <person name="Jiang B."/>
            <person name="Yang W."/>
            <person name="Lam T.T.-Y."/>
            <person name="Chang Q."/>
            <person name="Ding S."/>
            <person name="Wang X."/>
            <person name="Zhu J."/>
            <person name="Ruan X."/>
            <person name="Zhao L."/>
            <person name="Wei J."/>
            <person name="Que T."/>
            <person name="Du C."/>
            <person name="Cheng J."/>
            <person name="Dai P."/>
            <person name="Han X."/>
            <person name="Huang E."/>
            <person name="Gao Y."/>
            <person name="Liu J."/>
            <person name="Shao H."/>
            <person name="Ye R."/>
            <person name="Li L."/>
            <person name="Wei W."/>
            <person name="Wang X."/>
            <person name="Wang C."/>
            <person name="Yang T."/>
            <person name="Huo Q."/>
            <person name="Li W."/>
            <person name="Guo W."/>
            <person name="Chen H."/>
            <person name="Zhou L."/>
            <person name="Ni X."/>
            <person name="Tian J."/>
            <person name="Zhou Y."/>
            <person name="Sheng Y."/>
            <person name="Liu T."/>
            <person name="Pan Y."/>
            <person name="Xia L."/>
            <person name="Li J."/>
            <person name="Zhao F."/>
            <person name="Cao W."/>
        </authorList>
    </citation>
    <scope>NUCLEOTIDE SEQUENCE</scope>
    <source>
        <strain evidence="1">Dsil-2018</strain>
    </source>
</reference>
<protein>
    <submittedName>
        <fullName evidence="1">Uncharacterized protein</fullName>
    </submittedName>
</protein>
<sequence>MALSSSGSVQWLCRQEYTIYSDSQAAIHHIQNRTLPYSLQKEVERVVSALPPSTVFLRWVPGRSGIDGNELAHKLARDVSNRAPLIPWPKPSEDGGRLTLRRTIKEVYLKLRLDKRLYPPPDPSLNLSQLPLYICGPISLPFLLPRCSEIAFISSSFLFHHRLARLAWR</sequence>
<proteinExistence type="predicted"/>
<evidence type="ECO:0000313" key="1">
    <source>
        <dbReference type="EMBL" id="KAH7950219.1"/>
    </source>
</evidence>
<evidence type="ECO:0000313" key="2">
    <source>
        <dbReference type="Proteomes" id="UP000821865"/>
    </source>
</evidence>
<name>A0ACB8CT77_DERSI</name>
<dbReference type="EMBL" id="CM023474">
    <property type="protein sequence ID" value="KAH7950219.1"/>
    <property type="molecule type" value="Genomic_DNA"/>
</dbReference>
<dbReference type="Proteomes" id="UP000821865">
    <property type="component" value="Chromosome 5"/>
</dbReference>
<keyword evidence="2" id="KW-1185">Reference proteome</keyword>
<accession>A0ACB8CT77</accession>
<comment type="caution">
    <text evidence="1">The sequence shown here is derived from an EMBL/GenBank/DDBJ whole genome shotgun (WGS) entry which is preliminary data.</text>
</comment>
<gene>
    <name evidence="1" type="ORF">HPB49_021139</name>
</gene>